<feature type="transmembrane region" description="Helical" evidence="7">
    <location>
        <begin position="33"/>
        <end position="55"/>
    </location>
</feature>
<gene>
    <name evidence="9" type="ORF">FJZ47_22940</name>
</gene>
<feature type="transmembrane region" description="Helical" evidence="7">
    <location>
        <begin position="286"/>
        <end position="307"/>
    </location>
</feature>
<evidence type="ECO:0000256" key="5">
    <source>
        <dbReference type="ARBA" id="ARBA00022989"/>
    </source>
</evidence>
<dbReference type="PANTHER" id="PTHR43005:SF1">
    <property type="entry name" value="SPERMIDINE_PUTRESCINE TRANSPORT SYSTEM PERMEASE PROTEIN"/>
    <property type="match status" value="1"/>
</dbReference>
<dbReference type="PROSITE" id="PS50928">
    <property type="entry name" value="ABC_TM1"/>
    <property type="match status" value="1"/>
</dbReference>
<dbReference type="Gene3D" id="1.10.3720.10">
    <property type="entry name" value="MetI-like"/>
    <property type="match status" value="1"/>
</dbReference>
<dbReference type="CDD" id="cd06261">
    <property type="entry name" value="TM_PBP2"/>
    <property type="match status" value="1"/>
</dbReference>
<evidence type="ECO:0000313" key="10">
    <source>
        <dbReference type="Proteomes" id="UP000712673"/>
    </source>
</evidence>
<evidence type="ECO:0000256" key="6">
    <source>
        <dbReference type="ARBA" id="ARBA00023136"/>
    </source>
</evidence>
<dbReference type="EMBL" id="VGLS01000984">
    <property type="protein sequence ID" value="MBM3226631.1"/>
    <property type="molecule type" value="Genomic_DNA"/>
</dbReference>
<keyword evidence="4 7" id="KW-0812">Transmembrane</keyword>
<dbReference type="SUPFAM" id="SSF161098">
    <property type="entry name" value="MetI-like"/>
    <property type="match status" value="1"/>
</dbReference>
<comment type="subcellular location">
    <subcellularLocation>
        <location evidence="1 7">Cell membrane</location>
        <topology evidence="1 7">Multi-pass membrane protein</topology>
    </subcellularLocation>
</comment>
<feature type="domain" description="ABC transmembrane type-1" evidence="8">
    <location>
        <begin position="92"/>
        <end position="307"/>
    </location>
</feature>
<comment type="caution">
    <text evidence="9">The sequence shown here is derived from an EMBL/GenBank/DDBJ whole genome shotgun (WGS) entry which is preliminary data.</text>
</comment>
<dbReference type="Proteomes" id="UP000712673">
    <property type="component" value="Unassembled WGS sequence"/>
</dbReference>
<evidence type="ECO:0000256" key="3">
    <source>
        <dbReference type="ARBA" id="ARBA00022475"/>
    </source>
</evidence>
<feature type="transmembrane region" description="Helical" evidence="7">
    <location>
        <begin position="237"/>
        <end position="259"/>
    </location>
</feature>
<keyword evidence="2 7" id="KW-0813">Transport</keyword>
<proteinExistence type="inferred from homology"/>
<feature type="transmembrane region" description="Helical" evidence="7">
    <location>
        <begin position="179"/>
        <end position="202"/>
    </location>
</feature>
<feature type="transmembrane region" description="Helical" evidence="7">
    <location>
        <begin position="96"/>
        <end position="117"/>
    </location>
</feature>
<keyword evidence="6 7" id="KW-0472">Membrane</keyword>
<dbReference type="GO" id="GO:0055085">
    <property type="term" value="P:transmembrane transport"/>
    <property type="evidence" value="ECO:0007669"/>
    <property type="project" value="InterPro"/>
</dbReference>
<evidence type="ECO:0000256" key="1">
    <source>
        <dbReference type="ARBA" id="ARBA00004651"/>
    </source>
</evidence>
<dbReference type="AlphaFoldDB" id="A0A937W7W1"/>
<dbReference type="GO" id="GO:0005886">
    <property type="term" value="C:plasma membrane"/>
    <property type="evidence" value="ECO:0007669"/>
    <property type="project" value="UniProtKB-SubCell"/>
</dbReference>
<dbReference type="InterPro" id="IPR035906">
    <property type="entry name" value="MetI-like_sf"/>
</dbReference>
<keyword evidence="5 7" id="KW-1133">Transmembrane helix</keyword>
<dbReference type="Pfam" id="PF00528">
    <property type="entry name" value="BPD_transp_1"/>
    <property type="match status" value="1"/>
</dbReference>
<feature type="transmembrane region" description="Helical" evidence="7">
    <location>
        <begin position="129"/>
        <end position="149"/>
    </location>
</feature>
<accession>A0A937W7W1</accession>
<reference evidence="9" key="1">
    <citation type="submission" date="2019-03" db="EMBL/GenBank/DDBJ databases">
        <title>Lake Tanganyika Metagenome-Assembled Genomes (MAGs).</title>
        <authorList>
            <person name="Tran P."/>
        </authorList>
    </citation>
    <scope>NUCLEOTIDE SEQUENCE</scope>
    <source>
        <strain evidence="9">K_DeepCast_65m_m2_066</strain>
    </source>
</reference>
<evidence type="ECO:0000259" key="8">
    <source>
        <dbReference type="PROSITE" id="PS50928"/>
    </source>
</evidence>
<protein>
    <submittedName>
        <fullName evidence="9">Sugar ABC transporter permease</fullName>
    </submittedName>
</protein>
<dbReference type="InterPro" id="IPR000515">
    <property type="entry name" value="MetI-like"/>
</dbReference>
<dbReference type="PANTHER" id="PTHR43005">
    <property type="entry name" value="BLR7065 PROTEIN"/>
    <property type="match status" value="1"/>
</dbReference>
<evidence type="ECO:0000256" key="7">
    <source>
        <dbReference type="RuleBase" id="RU363032"/>
    </source>
</evidence>
<organism evidence="9 10">
    <name type="scientific">Tectimicrobiota bacterium</name>
    <dbReference type="NCBI Taxonomy" id="2528274"/>
    <lineage>
        <taxon>Bacteria</taxon>
        <taxon>Pseudomonadati</taxon>
        <taxon>Nitrospinota/Tectimicrobiota group</taxon>
        <taxon>Candidatus Tectimicrobiota</taxon>
    </lineage>
</organism>
<keyword evidence="3" id="KW-1003">Cell membrane</keyword>
<name>A0A937W7W1_UNCTE</name>
<sequence>MATYSTTGVSIPSSQPVGWRMSRLQRFLLRDSTLGYLFLFPALFVILGLVAYPFVNAIIMTFQAKTAGAPGRFIGLANYAELLGNPVFWRVIFNTLIYTAFGVGLKFFFGLGMALVLNQERRWNNMFRSFLLIPWAIPTVISALNWRWIYDDASGLINNVLVRLELVDETISWLSDPHLAMLAVIVVVVWQGTPFFTMSFLAGLQAIPKELYEAAEIDGASVMQQFFYITIPRLQPIFITAIMLSAILTSASVQFVYILTNGGPADRTQIFPTMAYNLALGGAQRLGMGATVSLFFFPILVIFIIFLTRRMLREKGE</sequence>
<evidence type="ECO:0000313" key="9">
    <source>
        <dbReference type="EMBL" id="MBM3226631.1"/>
    </source>
</evidence>
<evidence type="ECO:0000256" key="2">
    <source>
        <dbReference type="ARBA" id="ARBA00022448"/>
    </source>
</evidence>
<evidence type="ECO:0000256" key="4">
    <source>
        <dbReference type="ARBA" id="ARBA00022692"/>
    </source>
</evidence>
<comment type="similarity">
    <text evidence="7">Belongs to the binding-protein-dependent transport system permease family.</text>
</comment>